<dbReference type="Gene3D" id="2.120.10.30">
    <property type="entry name" value="TolB, C-terminal domain"/>
    <property type="match status" value="1"/>
</dbReference>
<dbReference type="AlphaFoldDB" id="A0A8E2F088"/>
<dbReference type="SUPFAM" id="SSF63829">
    <property type="entry name" value="Calcium-dependent phosphotriesterase"/>
    <property type="match status" value="1"/>
</dbReference>
<name>A0A8E2F088_9PEZI</name>
<evidence type="ECO:0000313" key="2">
    <source>
        <dbReference type="Proteomes" id="UP000250140"/>
    </source>
</evidence>
<dbReference type="Proteomes" id="UP000250140">
    <property type="component" value="Unassembled WGS sequence"/>
</dbReference>
<keyword evidence="2" id="KW-1185">Reference proteome</keyword>
<reference evidence="1 2" key="1">
    <citation type="journal article" date="2016" name="Nat. Commun.">
        <title>Ectomycorrhizal ecology is imprinted in the genome of the dominant symbiotic fungus Cenococcum geophilum.</title>
        <authorList>
            <consortium name="DOE Joint Genome Institute"/>
            <person name="Peter M."/>
            <person name="Kohler A."/>
            <person name="Ohm R.A."/>
            <person name="Kuo A."/>
            <person name="Krutzmann J."/>
            <person name="Morin E."/>
            <person name="Arend M."/>
            <person name="Barry K.W."/>
            <person name="Binder M."/>
            <person name="Choi C."/>
            <person name="Clum A."/>
            <person name="Copeland A."/>
            <person name="Grisel N."/>
            <person name="Haridas S."/>
            <person name="Kipfer T."/>
            <person name="LaButti K."/>
            <person name="Lindquist E."/>
            <person name="Lipzen A."/>
            <person name="Maire R."/>
            <person name="Meier B."/>
            <person name="Mihaltcheva S."/>
            <person name="Molinier V."/>
            <person name="Murat C."/>
            <person name="Poggeler S."/>
            <person name="Quandt C.A."/>
            <person name="Sperisen C."/>
            <person name="Tritt A."/>
            <person name="Tisserant E."/>
            <person name="Crous P.W."/>
            <person name="Henrissat B."/>
            <person name="Nehls U."/>
            <person name="Egli S."/>
            <person name="Spatafora J.W."/>
            <person name="Grigoriev I.V."/>
            <person name="Martin F.M."/>
        </authorList>
    </citation>
    <scope>NUCLEOTIDE SEQUENCE [LARGE SCALE GENOMIC DNA]</scope>
    <source>
        <strain evidence="1 2">CBS 207.34</strain>
    </source>
</reference>
<sequence length="273" mass="29172">MSLVSEGLVERQSAAQVAKLPGWVETMAVRQNGNLLLSRLDTPELWTLDTSTKQASKLLSFTGALGLTGIAELSPDVFVVIASNFSTNSFTLRSGSYTVYKVDLTGSTPKSTVVKRVPESGFFIGALYQMTISTGDYSIVMRDSKMKASANATIQEGIHGVKYSDGYVYFTNTFANTFNKIKIDMAPGKTAGSVTPINTSFQGPENFIADLDRMTYVATLTAGAVFKVAADGKSGQFASATQCFSCALGRTEKDKSTLYISTSQGVVLSMPVS</sequence>
<accession>A0A8E2F088</accession>
<dbReference type="InterPro" id="IPR052998">
    <property type="entry name" value="Hetero-Diels-Alderase-like"/>
</dbReference>
<proteinExistence type="predicted"/>
<protein>
    <submittedName>
        <fullName evidence="1">Uncharacterized protein</fullName>
    </submittedName>
</protein>
<evidence type="ECO:0000313" key="1">
    <source>
        <dbReference type="EMBL" id="OCL07766.1"/>
    </source>
</evidence>
<dbReference type="PANTHER" id="PTHR42060">
    <property type="entry name" value="NHL REPEAT-CONTAINING PROTEIN-RELATED"/>
    <property type="match status" value="1"/>
</dbReference>
<dbReference type="InterPro" id="IPR011042">
    <property type="entry name" value="6-blade_b-propeller_TolB-like"/>
</dbReference>
<dbReference type="OrthoDB" id="9977941at2759"/>
<organism evidence="1 2">
    <name type="scientific">Glonium stellatum</name>
    <dbReference type="NCBI Taxonomy" id="574774"/>
    <lineage>
        <taxon>Eukaryota</taxon>
        <taxon>Fungi</taxon>
        <taxon>Dikarya</taxon>
        <taxon>Ascomycota</taxon>
        <taxon>Pezizomycotina</taxon>
        <taxon>Dothideomycetes</taxon>
        <taxon>Pleosporomycetidae</taxon>
        <taxon>Gloniales</taxon>
        <taxon>Gloniaceae</taxon>
        <taxon>Glonium</taxon>
    </lineage>
</organism>
<dbReference type="EMBL" id="KV749789">
    <property type="protein sequence ID" value="OCL07766.1"/>
    <property type="molecule type" value="Genomic_DNA"/>
</dbReference>
<gene>
    <name evidence="1" type="ORF">AOQ84DRAFT_398293</name>
</gene>
<dbReference type="PANTHER" id="PTHR42060:SF1">
    <property type="entry name" value="NHL REPEAT-CONTAINING PROTEIN"/>
    <property type="match status" value="1"/>
</dbReference>